<accession>A0A5B1CGX1</accession>
<dbReference type="EMBL" id="VRLW01000001">
    <property type="protein sequence ID" value="KAA1258454.1"/>
    <property type="molecule type" value="Genomic_DNA"/>
</dbReference>
<keyword evidence="2" id="KW-1185">Reference proteome</keyword>
<sequence>MWRARLLGLIAFDWIRFSVVIRWSTVMVRVTATRVIANDSPASRRLACDITARTIFASCNVQPSKRVPKYQQGT</sequence>
<comment type="caution">
    <text evidence="1">The sequence shown here is derived from an EMBL/GenBank/DDBJ whole genome shotgun (WGS) entry which is preliminary data.</text>
</comment>
<reference evidence="1 2" key="1">
    <citation type="submission" date="2019-08" db="EMBL/GenBank/DDBJ databases">
        <title>Deep-cultivation of Planctomycetes and their phenomic and genomic characterization uncovers novel biology.</title>
        <authorList>
            <person name="Wiegand S."/>
            <person name="Jogler M."/>
            <person name="Boedeker C."/>
            <person name="Pinto D."/>
            <person name="Vollmers J."/>
            <person name="Rivas-Marin E."/>
            <person name="Kohn T."/>
            <person name="Peeters S.H."/>
            <person name="Heuer A."/>
            <person name="Rast P."/>
            <person name="Oberbeckmann S."/>
            <person name="Bunk B."/>
            <person name="Jeske O."/>
            <person name="Meyerdierks A."/>
            <person name="Storesund J.E."/>
            <person name="Kallscheuer N."/>
            <person name="Luecker S."/>
            <person name="Lage O.M."/>
            <person name="Pohl T."/>
            <person name="Merkel B.J."/>
            <person name="Hornburger P."/>
            <person name="Mueller R.-W."/>
            <person name="Bruemmer F."/>
            <person name="Labrenz M."/>
            <person name="Spormann A.M."/>
            <person name="Op Den Camp H."/>
            <person name="Overmann J."/>
            <person name="Amann R."/>
            <person name="Jetten M.S.M."/>
            <person name="Mascher T."/>
            <person name="Medema M.H."/>
            <person name="Devos D.P."/>
            <person name="Kaster A.-K."/>
            <person name="Ovreas L."/>
            <person name="Rohde M."/>
            <person name="Galperin M.Y."/>
            <person name="Jogler C."/>
        </authorList>
    </citation>
    <scope>NUCLEOTIDE SEQUENCE [LARGE SCALE GENOMIC DNA]</scope>
    <source>
        <strain evidence="1 2">LF1</strain>
    </source>
</reference>
<dbReference type="Proteomes" id="UP000322699">
    <property type="component" value="Unassembled WGS sequence"/>
</dbReference>
<evidence type="ECO:0000313" key="1">
    <source>
        <dbReference type="EMBL" id="KAA1258454.1"/>
    </source>
</evidence>
<dbReference type="AlphaFoldDB" id="A0A5B1CGX1"/>
<proteinExistence type="predicted"/>
<evidence type="ECO:0000313" key="2">
    <source>
        <dbReference type="Proteomes" id="UP000322699"/>
    </source>
</evidence>
<gene>
    <name evidence="1" type="ORF">LF1_09740</name>
</gene>
<protein>
    <submittedName>
        <fullName evidence="1">Uncharacterized protein</fullName>
    </submittedName>
</protein>
<name>A0A5B1CGX1_9BACT</name>
<organism evidence="1 2">
    <name type="scientific">Rubripirellula obstinata</name>
    <dbReference type="NCBI Taxonomy" id="406547"/>
    <lineage>
        <taxon>Bacteria</taxon>
        <taxon>Pseudomonadati</taxon>
        <taxon>Planctomycetota</taxon>
        <taxon>Planctomycetia</taxon>
        <taxon>Pirellulales</taxon>
        <taxon>Pirellulaceae</taxon>
        <taxon>Rubripirellula</taxon>
    </lineage>
</organism>